<accession>A0A432ZNR2</accession>
<dbReference type="InterPro" id="IPR004449">
    <property type="entry name" value="SixA"/>
</dbReference>
<dbReference type="OrthoDB" id="92610at2"/>
<sequence>MLSLYIMRHGDAQPARLGQDDAERCLSPLGHTEIAQVVEQLATELSHFDVLIHSPYQRARETAQAVLAKIPATDVIESHECTPAGDASQFGDGLLALLELKYPAAERILIVSHMPLVSYLVEHFSLDQQCPLFATAAVVRVDIEQRQSRGIVSAVIQPS</sequence>
<dbReference type="GO" id="GO:0005737">
    <property type="term" value="C:cytoplasm"/>
    <property type="evidence" value="ECO:0007669"/>
    <property type="project" value="InterPro"/>
</dbReference>
<dbReference type="InterPro" id="IPR029033">
    <property type="entry name" value="His_PPase_superfam"/>
</dbReference>
<dbReference type="AlphaFoldDB" id="A0A432ZNR2"/>
<dbReference type="EMBL" id="PIQG01000001">
    <property type="protein sequence ID" value="RUO79534.1"/>
    <property type="molecule type" value="Genomic_DNA"/>
</dbReference>
<gene>
    <name evidence="1" type="primary">sixA</name>
    <name evidence="1" type="ORF">CWI83_03240</name>
</gene>
<evidence type="ECO:0000313" key="1">
    <source>
        <dbReference type="EMBL" id="RUO79534.1"/>
    </source>
</evidence>
<dbReference type="GO" id="GO:0101006">
    <property type="term" value="F:protein histidine phosphatase activity"/>
    <property type="evidence" value="ECO:0007669"/>
    <property type="project" value="InterPro"/>
</dbReference>
<dbReference type="SUPFAM" id="SSF53254">
    <property type="entry name" value="Phosphoglycerate mutase-like"/>
    <property type="match status" value="1"/>
</dbReference>
<comment type="caution">
    <text evidence="1">The sequence shown here is derived from an EMBL/GenBank/DDBJ whole genome shotgun (WGS) entry which is preliminary data.</text>
</comment>
<dbReference type="Gene3D" id="3.40.50.1240">
    <property type="entry name" value="Phosphoglycerate mutase-like"/>
    <property type="match status" value="1"/>
</dbReference>
<evidence type="ECO:0000313" key="2">
    <source>
        <dbReference type="Proteomes" id="UP000288279"/>
    </source>
</evidence>
<dbReference type="Pfam" id="PF00300">
    <property type="entry name" value="His_Phos_1"/>
    <property type="match status" value="1"/>
</dbReference>
<dbReference type="CDD" id="cd07040">
    <property type="entry name" value="HP"/>
    <property type="match status" value="1"/>
</dbReference>
<name>A0A432ZNR2_9GAMM</name>
<protein>
    <submittedName>
        <fullName evidence="1">Phosphohistidine phosphatase SixA</fullName>
    </submittedName>
</protein>
<reference evidence="1 2" key="1">
    <citation type="journal article" date="2011" name="Front. Microbiol.">
        <title>Genomic signatures of strain selection and enhancement in Bacillus atrophaeus var. globigii, a historical biowarfare simulant.</title>
        <authorList>
            <person name="Gibbons H.S."/>
            <person name="Broomall S.M."/>
            <person name="McNew L.A."/>
            <person name="Daligault H."/>
            <person name="Chapman C."/>
            <person name="Bruce D."/>
            <person name="Karavis M."/>
            <person name="Krepps M."/>
            <person name="McGregor P.A."/>
            <person name="Hong C."/>
            <person name="Park K.H."/>
            <person name="Akmal A."/>
            <person name="Feldman A."/>
            <person name="Lin J.S."/>
            <person name="Chang W.E."/>
            <person name="Higgs B.W."/>
            <person name="Demirev P."/>
            <person name="Lindquist J."/>
            <person name="Liem A."/>
            <person name="Fochler E."/>
            <person name="Read T.D."/>
            <person name="Tapia R."/>
            <person name="Johnson S."/>
            <person name="Bishop-Lilly K.A."/>
            <person name="Detter C."/>
            <person name="Han C."/>
            <person name="Sozhamannan S."/>
            <person name="Rosenzweig C.N."/>
            <person name="Skowronski E.W."/>
        </authorList>
    </citation>
    <scope>NUCLEOTIDE SEQUENCE [LARGE SCALE GENOMIC DNA]</scope>
    <source>
        <strain evidence="1 2">PIT1</strain>
    </source>
</reference>
<dbReference type="InterPro" id="IPR013078">
    <property type="entry name" value="His_Pase_superF_clade-1"/>
</dbReference>
<dbReference type="SMART" id="SM00855">
    <property type="entry name" value="PGAM"/>
    <property type="match status" value="1"/>
</dbReference>
<proteinExistence type="predicted"/>
<organism evidence="1 2">
    <name type="scientific">Pseudidiomarina taiwanensis</name>
    <dbReference type="NCBI Taxonomy" id="337250"/>
    <lineage>
        <taxon>Bacteria</taxon>
        <taxon>Pseudomonadati</taxon>
        <taxon>Pseudomonadota</taxon>
        <taxon>Gammaproteobacteria</taxon>
        <taxon>Alteromonadales</taxon>
        <taxon>Idiomarinaceae</taxon>
        <taxon>Pseudidiomarina</taxon>
    </lineage>
</organism>
<dbReference type="NCBIfam" id="TIGR00249">
    <property type="entry name" value="sixA"/>
    <property type="match status" value="1"/>
</dbReference>
<dbReference type="RefSeq" id="WP_126825632.1">
    <property type="nucleotide sequence ID" value="NZ_PIQG01000001.1"/>
</dbReference>
<keyword evidence="2" id="KW-1185">Reference proteome</keyword>
<dbReference type="Proteomes" id="UP000288279">
    <property type="component" value="Unassembled WGS sequence"/>
</dbReference>